<proteinExistence type="predicted"/>
<dbReference type="PANTHER" id="PTHR10869">
    <property type="entry name" value="PROLYL 4-HYDROXYLASE ALPHA SUBUNIT"/>
    <property type="match status" value="1"/>
</dbReference>
<evidence type="ECO:0000313" key="7">
    <source>
        <dbReference type="EMBL" id="OIQ65763.1"/>
    </source>
</evidence>
<protein>
    <submittedName>
        <fullName evidence="7">2OG-Fe(II) oxygenase superfamily protein</fullName>
    </submittedName>
</protein>
<dbReference type="GO" id="GO:0031418">
    <property type="term" value="F:L-ascorbic acid binding"/>
    <property type="evidence" value="ECO:0007669"/>
    <property type="project" value="InterPro"/>
</dbReference>
<keyword evidence="3" id="KW-0223">Dioxygenase</keyword>
<organism evidence="7">
    <name type="scientific">mine drainage metagenome</name>
    <dbReference type="NCBI Taxonomy" id="410659"/>
    <lineage>
        <taxon>unclassified sequences</taxon>
        <taxon>metagenomes</taxon>
        <taxon>ecological metagenomes</taxon>
    </lineage>
</organism>
<reference evidence="7" key="1">
    <citation type="submission" date="2016-10" db="EMBL/GenBank/DDBJ databases">
        <title>Sequence of Gallionella enrichment culture.</title>
        <authorList>
            <person name="Poehlein A."/>
            <person name="Muehling M."/>
            <person name="Daniel R."/>
        </authorList>
    </citation>
    <scope>NUCLEOTIDE SEQUENCE</scope>
</reference>
<dbReference type="EMBL" id="MLJW01007080">
    <property type="protein sequence ID" value="OIQ65763.1"/>
    <property type="molecule type" value="Genomic_DNA"/>
</dbReference>
<comment type="caution">
    <text evidence="7">The sequence shown here is derived from an EMBL/GenBank/DDBJ whole genome shotgun (WGS) entry which is preliminary data.</text>
</comment>
<accession>A0A1J5PKE2</accession>
<keyword evidence="2" id="KW-0479">Metal-binding</keyword>
<evidence type="ECO:0000256" key="1">
    <source>
        <dbReference type="ARBA" id="ARBA00001961"/>
    </source>
</evidence>
<keyword evidence="5" id="KW-0408">Iron</keyword>
<keyword evidence="4" id="KW-0560">Oxidoreductase</keyword>
<dbReference type="SMART" id="SM00702">
    <property type="entry name" value="P4Hc"/>
    <property type="match status" value="1"/>
</dbReference>
<dbReference type="GO" id="GO:0005783">
    <property type="term" value="C:endoplasmic reticulum"/>
    <property type="evidence" value="ECO:0007669"/>
    <property type="project" value="TreeGrafter"/>
</dbReference>
<evidence type="ECO:0000256" key="2">
    <source>
        <dbReference type="ARBA" id="ARBA00022723"/>
    </source>
</evidence>
<dbReference type="Pfam" id="PF13640">
    <property type="entry name" value="2OG-FeII_Oxy_3"/>
    <property type="match status" value="1"/>
</dbReference>
<gene>
    <name evidence="7" type="ORF">GALL_526750</name>
</gene>
<evidence type="ECO:0000256" key="5">
    <source>
        <dbReference type="ARBA" id="ARBA00023004"/>
    </source>
</evidence>
<dbReference type="InterPro" id="IPR044862">
    <property type="entry name" value="Pro_4_hyd_alph_FE2OG_OXY"/>
</dbReference>
<dbReference type="GO" id="GO:0005506">
    <property type="term" value="F:iron ion binding"/>
    <property type="evidence" value="ECO:0007669"/>
    <property type="project" value="InterPro"/>
</dbReference>
<name>A0A1J5PKE2_9ZZZZ</name>
<dbReference type="PROSITE" id="PS51471">
    <property type="entry name" value="FE2OG_OXY"/>
    <property type="match status" value="1"/>
</dbReference>
<dbReference type="InterPro" id="IPR045054">
    <property type="entry name" value="P4HA-like"/>
</dbReference>
<feature type="domain" description="Fe2OG dioxygenase" evidence="6">
    <location>
        <begin position="151"/>
        <end position="261"/>
    </location>
</feature>
<dbReference type="InterPro" id="IPR006620">
    <property type="entry name" value="Pro_4_hyd_alph"/>
</dbReference>
<evidence type="ECO:0000256" key="4">
    <source>
        <dbReference type="ARBA" id="ARBA00023002"/>
    </source>
</evidence>
<dbReference type="InterPro" id="IPR005123">
    <property type="entry name" value="Oxoglu/Fe-dep_dioxygenase_dom"/>
</dbReference>
<sequence length="266" mass="29815">MLTELQQWASEQFARGCRSEDMLQTLLDAGHSTSVANRVVWGELDDSTSGSAMGGEEFLNCENLNAHHLLSMQEPCIHLFQNILSSEECDTLIELARARLVNSLVLDPDSGMFREDSGRLSHCAHFRKADDPLVDTLQKRIELILGHRLESQEPLQIVRYSVGGEYTAHYDYFDPDLPGSENILKNGGQRIATCIFYLNTVKAGGGTVFPKAKWLRARAIQGNAVYFRNVKSDGRVDTETLHAGEPVTEGEKWLAVQWIRSEKYGE</sequence>
<evidence type="ECO:0000259" key="6">
    <source>
        <dbReference type="PROSITE" id="PS51471"/>
    </source>
</evidence>
<dbReference type="AlphaFoldDB" id="A0A1J5PKE2"/>
<comment type="cofactor">
    <cofactor evidence="1">
        <name>L-ascorbate</name>
        <dbReference type="ChEBI" id="CHEBI:38290"/>
    </cofactor>
</comment>
<dbReference type="GO" id="GO:0004656">
    <property type="term" value="F:procollagen-proline 4-dioxygenase activity"/>
    <property type="evidence" value="ECO:0007669"/>
    <property type="project" value="TreeGrafter"/>
</dbReference>
<dbReference type="PANTHER" id="PTHR10869:SF246">
    <property type="entry name" value="TRANSMEMBRANE PROLYL 4-HYDROXYLASE"/>
    <property type="match status" value="1"/>
</dbReference>
<dbReference type="Gene3D" id="2.60.120.620">
    <property type="entry name" value="q2cbj1_9rhob like domain"/>
    <property type="match status" value="1"/>
</dbReference>
<evidence type="ECO:0000256" key="3">
    <source>
        <dbReference type="ARBA" id="ARBA00022964"/>
    </source>
</evidence>